<feature type="domain" description="RmlD-like substrate binding" evidence="1">
    <location>
        <begin position="16"/>
        <end position="247"/>
    </location>
</feature>
<dbReference type="PATRIC" id="fig|36816.3.peg.7002"/>
<dbReference type="Proteomes" id="UP000037773">
    <property type="component" value="Unassembled WGS sequence"/>
</dbReference>
<dbReference type="SUPFAM" id="SSF51735">
    <property type="entry name" value="NAD(P)-binding Rossmann-fold domains"/>
    <property type="match status" value="1"/>
</dbReference>
<dbReference type="AlphaFoldDB" id="A0A0M8QGM9"/>
<organism evidence="2 3">
    <name type="scientific">Streptomyces caelestis</name>
    <dbReference type="NCBI Taxonomy" id="36816"/>
    <lineage>
        <taxon>Bacteria</taxon>
        <taxon>Bacillati</taxon>
        <taxon>Actinomycetota</taxon>
        <taxon>Actinomycetes</taxon>
        <taxon>Kitasatosporales</taxon>
        <taxon>Streptomycetaceae</taxon>
        <taxon>Streptomyces</taxon>
    </lineage>
</organism>
<dbReference type="Pfam" id="PF04321">
    <property type="entry name" value="RmlD_sub_bind"/>
    <property type="match status" value="1"/>
</dbReference>
<evidence type="ECO:0000313" key="2">
    <source>
        <dbReference type="EMBL" id="KOT30544.1"/>
    </source>
</evidence>
<accession>A0A0M8QGM9</accession>
<comment type="caution">
    <text evidence="2">The sequence shown here is derived from an EMBL/GenBank/DDBJ whole genome shotgun (WGS) entry which is preliminary data.</text>
</comment>
<reference evidence="2 3" key="1">
    <citation type="submission" date="2015-07" db="EMBL/GenBank/DDBJ databases">
        <authorList>
            <person name="Noorani M."/>
        </authorList>
    </citation>
    <scope>NUCLEOTIDE SEQUENCE [LARGE SCALE GENOMIC DNA]</scope>
    <source>
        <strain evidence="2 3">NRRL B-24567</strain>
    </source>
</reference>
<dbReference type="PANTHER" id="PTHR43242:SF1">
    <property type="entry name" value="NAD(P)-BINDING ROSSMANN-FOLD SUPERFAMILY PROTEIN"/>
    <property type="match status" value="1"/>
</dbReference>
<proteinExistence type="predicted"/>
<gene>
    <name evidence="2" type="ORF">ADK41_32300</name>
</gene>
<dbReference type="InterPro" id="IPR036291">
    <property type="entry name" value="NAD(P)-bd_dom_sf"/>
</dbReference>
<keyword evidence="3" id="KW-1185">Reference proteome</keyword>
<dbReference type="PANTHER" id="PTHR43242">
    <property type="entry name" value="NAD(P)-BINDING ROSSMANN-FOLD SUPERFAMILY PROTEIN"/>
    <property type="match status" value="1"/>
</dbReference>
<name>A0A0M8QGM9_9ACTN</name>
<dbReference type="Gene3D" id="3.40.50.720">
    <property type="entry name" value="NAD(P)-binding Rossmann-like Domain"/>
    <property type="match status" value="1"/>
</dbReference>
<evidence type="ECO:0000313" key="3">
    <source>
        <dbReference type="Proteomes" id="UP000037773"/>
    </source>
</evidence>
<dbReference type="InterPro" id="IPR029903">
    <property type="entry name" value="RmlD-like-bd"/>
</dbReference>
<sequence length="290" mass="30401">MGAIGEVRTSGGRCVRVLVVGGSGFLGREVLRRAVAAGWDVAATYRTTPGDLLPVTWYRADLRDAGRMEEVLDRARPAAVINTAGGHTDWAVTADGAVRLALHAARAGCRLVHVSSDAVFSGADVHYREDALPDPVSRYGAAKAAAETAVRVTVPEAAVVRTSLIVGHGRSAHEKAVHALAAGTRAGVLFTDDTRCPVHVDDLASALLEITESDGSGVFHVAGPDAMNRHELGVLIARRDGLDPARLPAGLRSDVDPPGGLDIRLVTDATRARVRTRLRGAREFLGVGGP</sequence>
<evidence type="ECO:0000259" key="1">
    <source>
        <dbReference type="Pfam" id="PF04321"/>
    </source>
</evidence>
<dbReference type="EMBL" id="LGCN01000240">
    <property type="protein sequence ID" value="KOT30544.1"/>
    <property type="molecule type" value="Genomic_DNA"/>
</dbReference>
<protein>
    <submittedName>
        <fullName evidence="2">dTDP-4-dehydrorhamnose reductase</fullName>
    </submittedName>
</protein>